<dbReference type="EMBL" id="ANAH02000002">
    <property type="protein sequence ID" value="EPX64514.1"/>
    <property type="molecule type" value="Genomic_DNA"/>
</dbReference>
<dbReference type="AlphaFoldDB" id="S9QT90"/>
<sequence length="82" mass="9105">MNGVVADFTEEQLHDALHRASAELSLPGYYMACVRPLLRDAEGRWPRCCGGGCEPCTQQLIRVALRTLELLGRPRVAPLPEE</sequence>
<gene>
    <name evidence="1" type="ORF">D187_003250</name>
</gene>
<comment type="caution">
    <text evidence="1">The sequence shown here is derived from an EMBL/GenBank/DDBJ whole genome shotgun (WGS) entry which is preliminary data.</text>
</comment>
<protein>
    <submittedName>
        <fullName evidence="1">Uncharacterized protein</fullName>
    </submittedName>
</protein>
<keyword evidence="2" id="KW-1185">Reference proteome</keyword>
<accession>S9QT90</accession>
<name>S9QT90_CYSF2</name>
<dbReference type="Proteomes" id="UP000011682">
    <property type="component" value="Unassembled WGS sequence"/>
</dbReference>
<proteinExistence type="predicted"/>
<organism evidence="1 2">
    <name type="scientific">Cystobacter fuscus (strain ATCC 25194 / DSM 2262 / NBRC 100088 / M29)</name>
    <dbReference type="NCBI Taxonomy" id="1242864"/>
    <lineage>
        <taxon>Bacteria</taxon>
        <taxon>Pseudomonadati</taxon>
        <taxon>Myxococcota</taxon>
        <taxon>Myxococcia</taxon>
        <taxon>Myxococcales</taxon>
        <taxon>Cystobacterineae</taxon>
        <taxon>Archangiaceae</taxon>
        <taxon>Cystobacter</taxon>
    </lineage>
</organism>
<evidence type="ECO:0000313" key="1">
    <source>
        <dbReference type="EMBL" id="EPX64514.1"/>
    </source>
</evidence>
<reference evidence="1" key="1">
    <citation type="submission" date="2013-05" db="EMBL/GenBank/DDBJ databases">
        <title>Genome assembly of Cystobacter fuscus DSM 2262.</title>
        <authorList>
            <person name="Sharma G."/>
            <person name="Khatri I."/>
            <person name="Kaur C."/>
            <person name="Mayilraj S."/>
            <person name="Subramanian S."/>
        </authorList>
    </citation>
    <scope>NUCLEOTIDE SEQUENCE [LARGE SCALE GENOMIC DNA]</scope>
    <source>
        <strain evidence="1">DSM 2262</strain>
    </source>
</reference>
<evidence type="ECO:0000313" key="2">
    <source>
        <dbReference type="Proteomes" id="UP000011682"/>
    </source>
</evidence>